<evidence type="ECO:0000313" key="3">
    <source>
        <dbReference type="Proteomes" id="UP001605036"/>
    </source>
</evidence>
<keyword evidence="3" id="KW-1185">Reference proteome</keyword>
<dbReference type="AlphaFoldDB" id="A0ABD1Z4B2"/>
<organism evidence="2 3">
    <name type="scientific">Riccia fluitans</name>
    <dbReference type="NCBI Taxonomy" id="41844"/>
    <lineage>
        <taxon>Eukaryota</taxon>
        <taxon>Viridiplantae</taxon>
        <taxon>Streptophyta</taxon>
        <taxon>Embryophyta</taxon>
        <taxon>Marchantiophyta</taxon>
        <taxon>Marchantiopsida</taxon>
        <taxon>Marchantiidae</taxon>
        <taxon>Marchantiales</taxon>
        <taxon>Ricciaceae</taxon>
        <taxon>Riccia</taxon>
    </lineage>
</organism>
<name>A0ABD1Z4B2_9MARC</name>
<evidence type="ECO:0000313" key="2">
    <source>
        <dbReference type="EMBL" id="KAL2642578.1"/>
    </source>
</evidence>
<dbReference type="Proteomes" id="UP001605036">
    <property type="component" value="Unassembled WGS sequence"/>
</dbReference>
<reference evidence="2 3" key="1">
    <citation type="submission" date="2024-09" db="EMBL/GenBank/DDBJ databases">
        <title>Chromosome-scale assembly of Riccia fluitans.</title>
        <authorList>
            <person name="Paukszto L."/>
            <person name="Sawicki J."/>
            <person name="Karawczyk K."/>
            <person name="Piernik-Szablinska J."/>
            <person name="Szczecinska M."/>
            <person name="Mazdziarz M."/>
        </authorList>
    </citation>
    <scope>NUCLEOTIDE SEQUENCE [LARGE SCALE GENOMIC DNA]</scope>
    <source>
        <strain evidence="2">Rf_01</strain>
        <tissue evidence="2">Aerial parts of the thallus</tissue>
    </source>
</reference>
<feature type="compositionally biased region" description="Low complexity" evidence="1">
    <location>
        <begin position="81"/>
        <end position="93"/>
    </location>
</feature>
<dbReference type="EMBL" id="JBHFFA010000002">
    <property type="protein sequence ID" value="KAL2642578.1"/>
    <property type="molecule type" value="Genomic_DNA"/>
</dbReference>
<accession>A0ABD1Z4B2</accession>
<protein>
    <submittedName>
        <fullName evidence="2">Uncharacterized protein</fullName>
    </submittedName>
</protein>
<sequence length="128" mass="13864">MVRSSRTQSPHLTVAYLAGWSLENSRLPSPGKRSDSYHLILAAAISPGRNRSRAQQVPTLASDCPVARHKKTDQAQSVAIASTSSTDSLSARSHVPQCGSRVVTGNPTNAAQEFLRILPRCDQRWSPT</sequence>
<comment type="caution">
    <text evidence="2">The sequence shown here is derived from an EMBL/GenBank/DDBJ whole genome shotgun (WGS) entry which is preliminary data.</text>
</comment>
<proteinExistence type="predicted"/>
<gene>
    <name evidence="2" type="ORF">R1flu_010165</name>
</gene>
<evidence type="ECO:0000256" key="1">
    <source>
        <dbReference type="SAM" id="MobiDB-lite"/>
    </source>
</evidence>
<feature type="region of interest" description="Disordered" evidence="1">
    <location>
        <begin position="66"/>
        <end position="104"/>
    </location>
</feature>